<feature type="transmembrane region" description="Helical" evidence="1">
    <location>
        <begin position="124"/>
        <end position="147"/>
    </location>
</feature>
<dbReference type="HOGENOM" id="CLU_579181_0_0_1"/>
<evidence type="ECO:0000313" key="3">
    <source>
        <dbReference type="Proteomes" id="UP000008694"/>
    </source>
</evidence>
<organism evidence="3">
    <name type="scientific">Arabidopsis lyrata subsp. lyrata</name>
    <name type="common">Lyre-leaved rock-cress</name>
    <dbReference type="NCBI Taxonomy" id="81972"/>
    <lineage>
        <taxon>Eukaryota</taxon>
        <taxon>Viridiplantae</taxon>
        <taxon>Streptophyta</taxon>
        <taxon>Embryophyta</taxon>
        <taxon>Tracheophyta</taxon>
        <taxon>Spermatophyta</taxon>
        <taxon>Magnoliopsida</taxon>
        <taxon>eudicotyledons</taxon>
        <taxon>Gunneridae</taxon>
        <taxon>Pentapetalae</taxon>
        <taxon>rosids</taxon>
        <taxon>malvids</taxon>
        <taxon>Brassicales</taxon>
        <taxon>Brassicaceae</taxon>
        <taxon>Camelineae</taxon>
        <taxon>Arabidopsis</taxon>
    </lineage>
</organism>
<gene>
    <name evidence="2" type="ORF">ARALYDRAFT_347965</name>
</gene>
<name>D7LS06_ARALL</name>
<keyword evidence="1" id="KW-0472">Membrane</keyword>
<keyword evidence="3" id="KW-1185">Reference proteome</keyword>
<keyword evidence="1" id="KW-0812">Transmembrane</keyword>
<feature type="transmembrane region" description="Helical" evidence="1">
    <location>
        <begin position="159"/>
        <end position="179"/>
    </location>
</feature>
<sequence length="472" mass="51877">MLLVVSAIRLAHGYLWRRASLDENCGSSRRGCLALSVASFSSESCCWVSEICGSGGCSVHRRMGEILGSWWILSFGGLRINGRGLVSSLVGFVMVCEALFDGDGYVRGFEIGSLFYLSFESSCWLVVAVFSWFVLGVFALNLGFLAFSDWLVRSVGSCICVFGRVGFLLSSLSVCYWFVFGVRSVTFFQISRTISNPSYLGGYASISDSGQRWCPANFLPHPLLVASWPERTAHALSNSPEDSLHRASLMAGDISLGPSVAPCPVKTSTAHDDPLAWETVFLTGKANPLLFSASALDHAHRLQTPYLPPPESLASSHFSPSSPYSRRLLNLNWLTEEKLGFSLVGSASKSGPLTSPKPKSVCYGPPPSFNKPRSVSEFYLSISSQLLCRFSNLNGQGLHLRCKSPSMLWIYEFFLRTLLLDSPIAMIYDSFCLKYYGRLFPIPIRHGVIIVTKALCPNTTFRQIYLPSSSTI</sequence>
<dbReference type="Gramene" id="fgenesh1_pg.C_scaffold_5001357">
    <property type="protein sequence ID" value="fgenesh1_pg.C_scaffold_5001357"/>
    <property type="gene ID" value="fgenesh1_pg.C_scaffold_5001357"/>
</dbReference>
<evidence type="ECO:0000313" key="2">
    <source>
        <dbReference type="EMBL" id="EFH53889.1"/>
    </source>
</evidence>
<dbReference type="Proteomes" id="UP000008694">
    <property type="component" value="Unassembled WGS sequence"/>
</dbReference>
<dbReference type="EMBL" id="GL348717">
    <property type="protein sequence ID" value="EFH53889.1"/>
    <property type="molecule type" value="Genomic_DNA"/>
</dbReference>
<evidence type="ECO:0000256" key="1">
    <source>
        <dbReference type="SAM" id="Phobius"/>
    </source>
</evidence>
<keyword evidence="1" id="KW-1133">Transmembrane helix</keyword>
<accession>D7LS06</accession>
<protein>
    <submittedName>
        <fullName evidence="2">Predicted protein</fullName>
    </submittedName>
</protein>
<dbReference type="AlphaFoldDB" id="D7LS06"/>
<proteinExistence type="predicted"/>
<reference evidence="3" key="1">
    <citation type="journal article" date="2011" name="Nat. Genet.">
        <title>The Arabidopsis lyrata genome sequence and the basis of rapid genome size change.</title>
        <authorList>
            <person name="Hu T.T."/>
            <person name="Pattyn P."/>
            <person name="Bakker E.G."/>
            <person name="Cao J."/>
            <person name="Cheng J.-F."/>
            <person name="Clark R.M."/>
            <person name="Fahlgren N."/>
            <person name="Fawcett J.A."/>
            <person name="Grimwood J."/>
            <person name="Gundlach H."/>
            <person name="Haberer G."/>
            <person name="Hollister J.D."/>
            <person name="Ossowski S."/>
            <person name="Ottilar R.P."/>
            <person name="Salamov A.A."/>
            <person name="Schneeberger K."/>
            <person name="Spannagl M."/>
            <person name="Wang X."/>
            <person name="Yang L."/>
            <person name="Nasrallah M.E."/>
            <person name="Bergelson J."/>
            <person name="Carrington J.C."/>
            <person name="Gaut B.S."/>
            <person name="Schmutz J."/>
            <person name="Mayer K.F.X."/>
            <person name="Van de Peer Y."/>
            <person name="Grigoriev I.V."/>
            <person name="Nordborg M."/>
            <person name="Weigel D."/>
            <person name="Guo Y.-L."/>
        </authorList>
    </citation>
    <scope>NUCLEOTIDE SEQUENCE [LARGE SCALE GENOMIC DNA]</scope>
    <source>
        <strain evidence="3">cv. MN47</strain>
    </source>
</reference>